<comment type="caution">
    <text evidence="2">The sequence shown here is derived from an EMBL/GenBank/DDBJ whole genome shotgun (WGS) entry which is preliminary data.</text>
</comment>
<protein>
    <recommendedName>
        <fullName evidence="3">Transglutaminase-like domain-containing protein</fullName>
    </recommendedName>
</protein>
<keyword evidence="1" id="KW-1133">Transmembrane helix</keyword>
<keyword evidence="1" id="KW-0812">Transmembrane</keyword>
<dbReference type="EMBL" id="LAZR01000661">
    <property type="protein sequence ID" value="KKN61357.1"/>
    <property type="molecule type" value="Genomic_DNA"/>
</dbReference>
<gene>
    <name evidence="2" type="ORF">LCGC14_0522890</name>
</gene>
<feature type="transmembrane region" description="Helical" evidence="1">
    <location>
        <begin position="38"/>
        <end position="57"/>
    </location>
</feature>
<evidence type="ECO:0008006" key="3">
    <source>
        <dbReference type="Google" id="ProtNLM"/>
    </source>
</evidence>
<organism evidence="2">
    <name type="scientific">marine sediment metagenome</name>
    <dbReference type="NCBI Taxonomy" id="412755"/>
    <lineage>
        <taxon>unclassified sequences</taxon>
        <taxon>metagenomes</taxon>
        <taxon>ecological metagenomes</taxon>
    </lineage>
</organism>
<proteinExistence type="predicted"/>
<dbReference type="SUPFAM" id="SSF54001">
    <property type="entry name" value="Cysteine proteinases"/>
    <property type="match status" value="1"/>
</dbReference>
<accession>A0A0F9SGE6</accession>
<dbReference type="AlphaFoldDB" id="A0A0F9SGE6"/>
<name>A0A0F9SGE6_9ZZZZ</name>
<feature type="transmembrane region" description="Helical" evidence="1">
    <location>
        <begin position="7"/>
        <end position="26"/>
    </location>
</feature>
<sequence>MKASKTEIALYALSGVSLIGAVITYFNQRKKPAEDRFYAPMFALSGGLLVGAGAMSYKRMSSRALAGGLGLTNDSTHYNNGMTLRTWSDPEMDVYSRVELLQGLVASSNKDPLVRKKALAVTHTCPARDDACELSAIFEHNSDPENVRYTGDIGAHVLVPGGEPEAVDTFQTAKRTLEFRGGDCDDHAVLNATMASQNGFDTKFRITSNTGATWDHIYAMARRNGGKWRALDTTLGPGKFGKEPRQAKHLDFPA</sequence>
<reference evidence="2" key="1">
    <citation type="journal article" date="2015" name="Nature">
        <title>Complex archaea that bridge the gap between prokaryotes and eukaryotes.</title>
        <authorList>
            <person name="Spang A."/>
            <person name="Saw J.H."/>
            <person name="Jorgensen S.L."/>
            <person name="Zaremba-Niedzwiedzka K."/>
            <person name="Martijn J."/>
            <person name="Lind A.E."/>
            <person name="van Eijk R."/>
            <person name="Schleper C."/>
            <person name="Guy L."/>
            <person name="Ettema T.J."/>
        </authorList>
    </citation>
    <scope>NUCLEOTIDE SEQUENCE</scope>
</reference>
<evidence type="ECO:0000313" key="2">
    <source>
        <dbReference type="EMBL" id="KKN61357.1"/>
    </source>
</evidence>
<evidence type="ECO:0000256" key="1">
    <source>
        <dbReference type="SAM" id="Phobius"/>
    </source>
</evidence>
<dbReference type="Gene3D" id="3.10.620.30">
    <property type="match status" value="1"/>
</dbReference>
<dbReference type="InterPro" id="IPR038765">
    <property type="entry name" value="Papain-like_cys_pep_sf"/>
</dbReference>
<keyword evidence="1" id="KW-0472">Membrane</keyword>